<comment type="caution">
    <text evidence="1">The sequence shown here is derived from an EMBL/GenBank/DDBJ whole genome shotgun (WGS) entry which is preliminary data.</text>
</comment>
<organism evidence="1 2">
    <name type="scientific">Microbacterium gallinarum</name>
    <dbReference type="NCBI Taxonomy" id="2762209"/>
    <lineage>
        <taxon>Bacteria</taxon>
        <taxon>Bacillati</taxon>
        <taxon>Actinomycetota</taxon>
        <taxon>Actinomycetes</taxon>
        <taxon>Micrococcales</taxon>
        <taxon>Microbacteriaceae</taxon>
        <taxon>Microbacterium</taxon>
    </lineage>
</organism>
<proteinExistence type="predicted"/>
<dbReference type="EMBL" id="JACSPM010000002">
    <property type="protein sequence ID" value="MBD8023815.1"/>
    <property type="molecule type" value="Genomic_DNA"/>
</dbReference>
<evidence type="ECO:0000313" key="1">
    <source>
        <dbReference type="EMBL" id="MBD8023815.1"/>
    </source>
</evidence>
<name>A0ABR8X3A8_9MICO</name>
<accession>A0ABR8X3A8</accession>
<protein>
    <submittedName>
        <fullName evidence="1">Uncharacterized protein</fullName>
    </submittedName>
</protein>
<reference evidence="1 2" key="1">
    <citation type="submission" date="2020-08" db="EMBL/GenBank/DDBJ databases">
        <title>A Genomic Blueprint of the Chicken Gut Microbiome.</title>
        <authorList>
            <person name="Gilroy R."/>
            <person name="Ravi A."/>
            <person name="Getino M."/>
            <person name="Pursley I."/>
            <person name="Horton D.L."/>
            <person name="Alikhan N.-F."/>
            <person name="Baker D."/>
            <person name="Gharbi K."/>
            <person name="Hall N."/>
            <person name="Watson M."/>
            <person name="Adriaenssens E.M."/>
            <person name="Foster-Nyarko E."/>
            <person name="Jarju S."/>
            <person name="Secka A."/>
            <person name="Antonio M."/>
            <person name="Oren A."/>
            <person name="Chaudhuri R."/>
            <person name="La Ragione R.M."/>
            <person name="Hildebrand F."/>
            <person name="Pallen M.J."/>
        </authorList>
    </citation>
    <scope>NUCLEOTIDE SEQUENCE [LARGE SCALE GENOMIC DNA]</scope>
    <source>
        <strain evidence="1 2">Sa1CUA4</strain>
    </source>
</reference>
<dbReference type="Proteomes" id="UP000602532">
    <property type="component" value="Unassembled WGS sequence"/>
</dbReference>
<dbReference type="RefSeq" id="WP_191766108.1">
    <property type="nucleotide sequence ID" value="NZ_JACSPM010000002.1"/>
</dbReference>
<evidence type="ECO:0000313" key="2">
    <source>
        <dbReference type="Proteomes" id="UP000602532"/>
    </source>
</evidence>
<sequence>MTVQTATQTPSGFHIMMPPGWARYLVDDEGKRALLRQTSARMRDLSRPDLDAQARTLVEGQWRKLIRSGVTAVYLPVETTEILPPASIAVRQHVAQPGRTFEESIRALAGAAVESFDTRIGRILRWRSEAQGAGELSAIRTRQVGYAFALPGSDRRGLVFVSAIPFPDGADPAMVEAMTELSDTIMETFRWR</sequence>
<keyword evidence="2" id="KW-1185">Reference proteome</keyword>
<gene>
    <name evidence="1" type="ORF">H9622_09440</name>
</gene>